<gene>
    <name evidence="2" type="ORF">AVEN_274286_1</name>
</gene>
<evidence type="ECO:0000259" key="1">
    <source>
        <dbReference type="Pfam" id="PF13679"/>
    </source>
</evidence>
<dbReference type="EMBL" id="BGPR01013777">
    <property type="protein sequence ID" value="GBN62149.1"/>
    <property type="molecule type" value="Genomic_DNA"/>
</dbReference>
<accession>A0A4Y2QES6</accession>
<dbReference type="AlphaFoldDB" id="A0A4Y2QES6"/>
<proteinExistence type="predicted"/>
<evidence type="ECO:0000313" key="3">
    <source>
        <dbReference type="Proteomes" id="UP000499080"/>
    </source>
</evidence>
<dbReference type="InterPro" id="IPR029063">
    <property type="entry name" value="SAM-dependent_MTases_sf"/>
</dbReference>
<reference evidence="2 3" key="1">
    <citation type="journal article" date="2019" name="Sci. Rep.">
        <title>Orb-weaving spider Araneus ventricosus genome elucidates the spidroin gene catalogue.</title>
        <authorList>
            <person name="Kono N."/>
            <person name="Nakamura H."/>
            <person name="Ohtoshi R."/>
            <person name="Moran D.A.P."/>
            <person name="Shinohara A."/>
            <person name="Yoshida Y."/>
            <person name="Fujiwara M."/>
            <person name="Mori M."/>
            <person name="Tomita M."/>
            <person name="Arakawa K."/>
        </authorList>
    </citation>
    <scope>NUCLEOTIDE SEQUENCE [LARGE SCALE GENOMIC DNA]</scope>
</reference>
<keyword evidence="3" id="KW-1185">Reference proteome</keyword>
<sequence>MDGLEKISVFQIDDAAAVKYLKDATQILAEYAWMYNVRNTDIFLHNVLENIPSSWCEALNDLPKEDFCRLPFNLIKDEWPPSLSLFVSECHQLGNFRFSPSTLQEIQKTAEKSNYVPEKVTSKKQFEIGIMASLIGKVCQDLDCHLVLDIGSGLGYLDQVLHHRFKLKCIGLDSSVKYTVAAEDRIKNDSCKNSMHHRTLEVTHSEKCLEDIKSILNEHNWECSCSCCSKKASGSVAMVGLHSCGNLAQDMMKLFCQMDDIVALVCVGCCYNKINLIDFPMSKTAQGSLREVCVKFPEWSPCTSGLRVAAHGTRSHSINALVDSRTSKCVFYRALMEYYVKKKNITWQQPKRHIRKADLLDFETYCRNMLSNHPLGKDETTFKNLNNLFDEKLHLFSRVKILLVLQLLLQPLWEGFITVDRVLYFREKSMSANVLALWDDAKSSRNLALCVYKR</sequence>
<dbReference type="InterPro" id="IPR052220">
    <property type="entry name" value="METTL25"/>
</dbReference>
<dbReference type="InterPro" id="IPR025714">
    <property type="entry name" value="Methyltranfer_dom"/>
</dbReference>
<dbReference type="PANTHER" id="PTHR12496:SF0">
    <property type="entry name" value="METHYLTRANSFERASE DOMAIN-CONTAINING PROTEIN"/>
    <property type="match status" value="1"/>
</dbReference>
<dbReference type="OrthoDB" id="10258156at2759"/>
<name>A0A4Y2QES6_ARAVE</name>
<dbReference type="SUPFAM" id="SSF53335">
    <property type="entry name" value="S-adenosyl-L-methionine-dependent methyltransferases"/>
    <property type="match status" value="1"/>
</dbReference>
<dbReference type="Pfam" id="PF13679">
    <property type="entry name" value="Methyltransf_32"/>
    <property type="match status" value="1"/>
</dbReference>
<dbReference type="PANTHER" id="PTHR12496">
    <property type="entry name" value="CGI-41 METHYLTRANSFERASE"/>
    <property type="match status" value="1"/>
</dbReference>
<organism evidence="2 3">
    <name type="scientific">Araneus ventricosus</name>
    <name type="common">Orbweaver spider</name>
    <name type="synonym">Epeira ventricosa</name>
    <dbReference type="NCBI Taxonomy" id="182803"/>
    <lineage>
        <taxon>Eukaryota</taxon>
        <taxon>Metazoa</taxon>
        <taxon>Ecdysozoa</taxon>
        <taxon>Arthropoda</taxon>
        <taxon>Chelicerata</taxon>
        <taxon>Arachnida</taxon>
        <taxon>Araneae</taxon>
        <taxon>Araneomorphae</taxon>
        <taxon>Entelegynae</taxon>
        <taxon>Araneoidea</taxon>
        <taxon>Araneidae</taxon>
        <taxon>Araneus</taxon>
    </lineage>
</organism>
<protein>
    <recommendedName>
        <fullName evidence="1">Methyltransferase domain-containing protein</fullName>
    </recommendedName>
</protein>
<evidence type="ECO:0000313" key="2">
    <source>
        <dbReference type="EMBL" id="GBN62149.1"/>
    </source>
</evidence>
<comment type="caution">
    <text evidence="2">The sequence shown here is derived from an EMBL/GenBank/DDBJ whole genome shotgun (WGS) entry which is preliminary data.</text>
</comment>
<feature type="domain" description="Methyltransferase" evidence="1">
    <location>
        <begin position="123"/>
        <end position="275"/>
    </location>
</feature>
<dbReference type="Proteomes" id="UP000499080">
    <property type="component" value="Unassembled WGS sequence"/>
</dbReference>